<keyword evidence="3" id="KW-1185">Reference proteome</keyword>
<accession>A0A1R1IBW4</accession>
<dbReference type="Proteomes" id="UP000187526">
    <property type="component" value="Unassembled WGS sequence"/>
</dbReference>
<keyword evidence="1" id="KW-0812">Transmembrane</keyword>
<evidence type="ECO:0000313" key="2">
    <source>
        <dbReference type="EMBL" id="OMG56174.1"/>
    </source>
</evidence>
<dbReference type="AlphaFoldDB" id="A0A1R1IBW4"/>
<evidence type="ECO:0000256" key="1">
    <source>
        <dbReference type="SAM" id="Phobius"/>
    </source>
</evidence>
<name>A0A1R1IBW4_9RHOO</name>
<dbReference type="RefSeq" id="WP_076091069.1">
    <property type="nucleotide sequence ID" value="NZ_MTHD01000001.1"/>
</dbReference>
<feature type="transmembrane region" description="Helical" evidence="1">
    <location>
        <begin position="53"/>
        <end position="71"/>
    </location>
</feature>
<dbReference type="OrthoDB" id="9181368at2"/>
<protein>
    <recommendedName>
        <fullName evidence="4">DUF3185 domain-containing protein</fullName>
    </recommendedName>
</protein>
<sequence length="75" mass="7819">MKATFIIGIALVFLGAAVIVYQQFSYTTTETVLQVGPVTATAERTHDVALPALLGWILIGGGAVVLAFAALSKKN</sequence>
<proteinExistence type="predicted"/>
<dbReference type="STRING" id="418702.BJN45_00620"/>
<keyword evidence="1" id="KW-0472">Membrane</keyword>
<keyword evidence="1" id="KW-1133">Transmembrane helix</keyword>
<gene>
    <name evidence="2" type="ORF">BJN45_00620</name>
</gene>
<reference evidence="2 3" key="1">
    <citation type="submission" date="2016-10" db="EMBL/GenBank/DDBJ databases">
        <title>Alkaliphiles isolated from bioreactors.</title>
        <authorList>
            <person name="Salah Z."/>
            <person name="Rout S.P."/>
            <person name="Humphreys P.N."/>
        </authorList>
    </citation>
    <scope>NUCLEOTIDE SEQUENCE [LARGE SCALE GENOMIC DNA]</scope>
    <source>
        <strain evidence="2 3">ZS02</strain>
    </source>
</reference>
<organism evidence="2 3">
    <name type="scientific">Azonexus hydrophilus</name>
    <dbReference type="NCBI Taxonomy" id="418702"/>
    <lineage>
        <taxon>Bacteria</taxon>
        <taxon>Pseudomonadati</taxon>
        <taxon>Pseudomonadota</taxon>
        <taxon>Betaproteobacteria</taxon>
        <taxon>Rhodocyclales</taxon>
        <taxon>Azonexaceae</taxon>
        <taxon>Azonexus</taxon>
    </lineage>
</organism>
<dbReference type="EMBL" id="MTHD01000001">
    <property type="protein sequence ID" value="OMG56174.1"/>
    <property type="molecule type" value="Genomic_DNA"/>
</dbReference>
<evidence type="ECO:0008006" key="4">
    <source>
        <dbReference type="Google" id="ProtNLM"/>
    </source>
</evidence>
<evidence type="ECO:0000313" key="3">
    <source>
        <dbReference type="Proteomes" id="UP000187526"/>
    </source>
</evidence>
<comment type="caution">
    <text evidence="2">The sequence shown here is derived from an EMBL/GenBank/DDBJ whole genome shotgun (WGS) entry which is preliminary data.</text>
</comment>